<evidence type="ECO:0000256" key="2">
    <source>
        <dbReference type="NCBIfam" id="TIGR00187"/>
    </source>
</evidence>
<evidence type="ECO:0000313" key="6">
    <source>
        <dbReference type="Proteomes" id="UP000242447"/>
    </source>
</evidence>
<accession>A0A1W6NZQ4</accession>
<feature type="domain" description="Lumazine-binding" evidence="4">
    <location>
        <begin position="1"/>
        <end position="97"/>
    </location>
</feature>
<dbReference type="Pfam" id="PF00677">
    <property type="entry name" value="Lum_binding"/>
    <property type="match status" value="2"/>
</dbReference>
<dbReference type="PANTHER" id="PTHR21098">
    <property type="entry name" value="RIBOFLAVIN SYNTHASE ALPHA CHAIN"/>
    <property type="match status" value="1"/>
</dbReference>
<name>A0A1W6NZQ4_9RHOB</name>
<dbReference type="CDD" id="cd00402">
    <property type="entry name" value="Riboflavin_synthase_like"/>
    <property type="match status" value="1"/>
</dbReference>
<dbReference type="KEGG" id="kro:BVG79_01389"/>
<evidence type="ECO:0000313" key="5">
    <source>
        <dbReference type="EMBL" id="ARO14735.1"/>
    </source>
</evidence>
<protein>
    <recommendedName>
        <fullName evidence="2">Riboflavin synthase</fullName>
        <ecNumber evidence="2">2.5.1.9</ecNumber>
    </recommendedName>
</protein>
<dbReference type="EC" id="2.5.1.9" evidence="2"/>
<evidence type="ECO:0000256" key="3">
    <source>
        <dbReference type="PROSITE-ProRule" id="PRU00524"/>
    </source>
</evidence>
<dbReference type="EMBL" id="CP019937">
    <property type="protein sequence ID" value="ARO14735.1"/>
    <property type="molecule type" value="Genomic_DNA"/>
</dbReference>
<feature type="repeat" description="Lumazine-binding" evidence="3">
    <location>
        <begin position="1"/>
        <end position="97"/>
    </location>
</feature>
<gene>
    <name evidence="5" type="primary">ribE</name>
    <name evidence="5" type="ORF">BVG79_01389</name>
</gene>
<proteinExistence type="predicted"/>
<feature type="repeat" description="Lumazine-binding" evidence="3">
    <location>
        <begin position="98"/>
        <end position="198"/>
    </location>
</feature>
<keyword evidence="6" id="KW-1185">Reference proteome</keyword>
<dbReference type="Proteomes" id="UP000242447">
    <property type="component" value="Chromosome"/>
</dbReference>
<dbReference type="InterPro" id="IPR001783">
    <property type="entry name" value="Lumazine-bd"/>
</dbReference>
<evidence type="ECO:0000259" key="4">
    <source>
        <dbReference type="PROSITE" id="PS51177"/>
    </source>
</evidence>
<dbReference type="SUPFAM" id="SSF63380">
    <property type="entry name" value="Riboflavin synthase domain-like"/>
    <property type="match status" value="2"/>
</dbReference>
<dbReference type="GO" id="GO:0009231">
    <property type="term" value="P:riboflavin biosynthetic process"/>
    <property type="evidence" value="ECO:0007669"/>
    <property type="project" value="TreeGrafter"/>
</dbReference>
<dbReference type="InterPro" id="IPR026017">
    <property type="entry name" value="Lumazine-bd_dom"/>
</dbReference>
<dbReference type="InterPro" id="IPR017938">
    <property type="entry name" value="Riboflavin_synthase-like_b-brl"/>
</dbReference>
<dbReference type="PIRSF" id="PIRSF000498">
    <property type="entry name" value="Riboflavin_syn_A"/>
    <property type="match status" value="1"/>
</dbReference>
<evidence type="ECO:0000256" key="1">
    <source>
        <dbReference type="ARBA" id="ARBA00022737"/>
    </source>
</evidence>
<reference evidence="5 6" key="1">
    <citation type="submission" date="2017-02" db="EMBL/GenBank/DDBJ databases">
        <title>Ketogulonicigenium robustum SPU B003 Genome sequencing and assembly.</title>
        <authorList>
            <person name="Li Y."/>
            <person name="Liu L."/>
            <person name="Wang C."/>
            <person name="Zhang M."/>
            <person name="Zhang T."/>
            <person name="Zhang Y."/>
        </authorList>
    </citation>
    <scope>NUCLEOTIDE SEQUENCE [LARGE SCALE GENOMIC DNA]</scope>
    <source>
        <strain evidence="5 6">SPU_B003</strain>
    </source>
</reference>
<keyword evidence="1" id="KW-0677">Repeat</keyword>
<dbReference type="STRING" id="92947.BVG79_01389"/>
<dbReference type="NCBIfam" id="TIGR00187">
    <property type="entry name" value="ribE"/>
    <property type="match status" value="1"/>
</dbReference>
<dbReference type="RefSeq" id="WP_085786233.1">
    <property type="nucleotide sequence ID" value="NZ_CP019937.1"/>
</dbReference>
<dbReference type="OrthoDB" id="9788537at2"/>
<dbReference type="AlphaFoldDB" id="A0A1W6NZQ4"/>
<dbReference type="Gene3D" id="2.40.30.20">
    <property type="match status" value="2"/>
</dbReference>
<feature type="domain" description="Lumazine-binding" evidence="4">
    <location>
        <begin position="98"/>
        <end position="198"/>
    </location>
</feature>
<sequence length="212" mass="22973">MFTGIVQTTAPVLRATRGNEVLTFALGMTPTLLDDLKIGASVAIEGCCLSVTSMGEGYATFDAMLATLERTNLARIADGVSVNVERSMKPTDENGGHMVSGHVSTTAQITALETEGPKARISFRVAPEWAKYIFVRGFLAVNGCSLTVGDVQEDPAGDIFTVYLIPETLRSTTFGTYKVGDYLNIEVEHQTMITVEVMERTLTRLLRDKTLA</sequence>
<keyword evidence="5" id="KW-0808">Transferase</keyword>
<dbReference type="NCBIfam" id="NF006767">
    <property type="entry name" value="PRK09289.1"/>
    <property type="match status" value="1"/>
</dbReference>
<organism evidence="5 6">
    <name type="scientific">Ketogulonicigenium robustum</name>
    <dbReference type="NCBI Taxonomy" id="92947"/>
    <lineage>
        <taxon>Bacteria</taxon>
        <taxon>Pseudomonadati</taxon>
        <taxon>Pseudomonadota</taxon>
        <taxon>Alphaproteobacteria</taxon>
        <taxon>Rhodobacterales</taxon>
        <taxon>Roseobacteraceae</taxon>
        <taxon>Ketogulonicigenium</taxon>
    </lineage>
</organism>
<dbReference type="InterPro" id="IPR023366">
    <property type="entry name" value="ATP_synth_asu-like_sf"/>
</dbReference>
<dbReference type="PROSITE" id="PS51177">
    <property type="entry name" value="LUMAZINE_BIND"/>
    <property type="match status" value="2"/>
</dbReference>
<dbReference type="PANTHER" id="PTHR21098:SF0">
    <property type="entry name" value="RIBOFLAVIN SYNTHASE"/>
    <property type="match status" value="1"/>
</dbReference>
<dbReference type="GO" id="GO:0004746">
    <property type="term" value="F:riboflavin synthase activity"/>
    <property type="evidence" value="ECO:0007669"/>
    <property type="project" value="UniProtKB-UniRule"/>
</dbReference>
<dbReference type="NCBIfam" id="NF009566">
    <property type="entry name" value="PRK13020.1"/>
    <property type="match status" value="1"/>
</dbReference>